<name>A0A3B3DLW0_ORYME</name>
<keyword evidence="5" id="KW-1185">Reference proteome</keyword>
<feature type="domain" description="CCHC-type" evidence="3">
    <location>
        <begin position="262"/>
        <end position="276"/>
    </location>
</feature>
<dbReference type="PROSITE" id="PS50158">
    <property type="entry name" value="ZF_CCHC"/>
    <property type="match status" value="2"/>
</dbReference>
<keyword evidence="1" id="KW-0863">Zinc-finger</keyword>
<evidence type="ECO:0000259" key="3">
    <source>
        <dbReference type="PROSITE" id="PS50158"/>
    </source>
</evidence>
<evidence type="ECO:0000313" key="5">
    <source>
        <dbReference type="Proteomes" id="UP000261560"/>
    </source>
</evidence>
<dbReference type="SUPFAM" id="SSF57756">
    <property type="entry name" value="Retrovirus zinc finger-like domains"/>
    <property type="match status" value="1"/>
</dbReference>
<feature type="domain" description="CCHC-type" evidence="3">
    <location>
        <begin position="244"/>
        <end position="259"/>
    </location>
</feature>
<dbReference type="GO" id="GO:0003676">
    <property type="term" value="F:nucleic acid binding"/>
    <property type="evidence" value="ECO:0007669"/>
    <property type="project" value="InterPro"/>
</dbReference>
<accession>A0A3B3DLW0</accession>
<dbReference type="AlphaFoldDB" id="A0A3B3DLW0"/>
<dbReference type="PaxDb" id="30732-ENSOMEP00000031113"/>
<keyword evidence="1" id="KW-0479">Metal-binding</keyword>
<dbReference type="PANTHER" id="PTHR47103">
    <property type="entry name" value="DNA-BINDING PROTEIN"/>
    <property type="match status" value="1"/>
</dbReference>
<feature type="region of interest" description="Disordered" evidence="2">
    <location>
        <begin position="299"/>
        <end position="321"/>
    </location>
</feature>
<feature type="compositionally biased region" description="Basic and acidic residues" evidence="2">
    <location>
        <begin position="311"/>
        <end position="321"/>
    </location>
</feature>
<evidence type="ECO:0000256" key="1">
    <source>
        <dbReference type="PROSITE-ProRule" id="PRU00047"/>
    </source>
</evidence>
<feature type="region of interest" description="Disordered" evidence="2">
    <location>
        <begin position="343"/>
        <end position="395"/>
    </location>
</feature>
<evidence type="ECO:0000313" key="4">
    <source>
        <dbReference type="Ensembl" id="ENSOMEP00000031113.1"/>
    </source>
</evidence>
<sequence length="395" mass="42823">MSRPPRLGGDGVTNGQKIGKCQGFFFLFTMASASGAFVRSGAGGVGKEFSAGGAAVAGTRGGESGGEAVRAAESVSPVRVKYEKDLTVQVELVGDDHVSVVELIKYCKLLCGGVVACRAVGENRFEVTLSNVVGRDRLLDGFKIKNTKVLGTSLTNNELMVSFLSLPAYIYDSEILEKLRGWGVFAVSPIMRRMWPGTSVADGTRFVKVKFSDTVQSLPYSARFQTASGPEFFRVLHDKQVKVCRLCLQPGHIVRECPDFMCHKCGVQGHYARECKTTPTFCAVCKSVTERCLCSQDEETEDAPAAGAPRRVSDPEPHQPEDAVLLKQRVDCVQLTEGEGVLGIQEEEADPDLVRAAGVSEADQLSIADVPVKEDKNVEKKESAREKHGLKTRRT</sequence>
<reference evidence="4" key="1">
    <citation type="submission" date="2025-08" db="UniProtKB">
        <authorList>
            <consortium name="Ensembl"/>
        </authorList>
    </citation>
    <scope>IDENTIFICATION</scope>
</reference>
<keyword evidence="1" id="KW-0862">Zinc</keyword>
<organism evidence="4 5">
    <name type="scientific">Oryzias melastigma</name>
    <name type="common">Marine medaka</name>
    <dbReference type="NCBI Taxonomy" id="30732"/>
    <lineage>
        <taxon>Eukaryota</taxon>
        <taxon>Metazoa</taxon>
        <taxon>Chordata</taxon>
        <taxon>Craniata</taxon>
        <taxon>Vertebrata</taxon>
        <taxon>Euteleostomi</taxon>
        <taxon>Actinopterygii</taxon>
        <taxon>Neopterygii</taxon>
        <taxon>Teleostei</taxon>
        <taxon>Neoteleostei</taxon>
        <taxon>Acanthomorphata</taxon>
        <taxon>Ovalentaria</taxon>
        <taxon>Atherinomorphae</taxon>
        <taxon>Beloniformes</taxon>
        <taxon>Adrianichthyidae</taxon>
        <taxon>Oryziinae</taxon>
        <taxon>Oryzias</taxon>
    </lineage>
</organism>
<reference evidence="4" key="2">
    <citation type="submission" date="2025-09" db="UniProtKB">
        <authorList>
            <consortium name="Ensembl"/>
        </authorList>
    </citation>
    <scope>IDENTIFICATION</scope>
</reference>
<dbReference type="GeneTree" id="ENSGT01100000263588"/>
<dbReference type="InterPro" id="IPR036875">
    <property type="entry name" value="Znf_CCHC_sf"/>
</dbReference>
<dbReference type="Ensembl" id="ENSOMET00000033476.1">
    <property type="protein sequence ID" value="ENSOMEP00000031113.1"/>
    <property type="gene ID" value="ENSOMEG00000015727.1"/>
</dbReference>
<dbReference type="SMART" id="SM00343">
    <property type="entry name" value="ZnF_C2HC"/>
    <property type="match status" value="2"/>
</dbReference>
<proteinExistence type="predicted"/>
<dbReference type="GO" id="GO:0008270">
    <property type="term" value="F:zinc ion binding"/>
    <property type="evidence" value="ECO:0007669"/>
    <property type="project" value="UniProtKB-KW"/>
</dbReference>
<dbReference type="PANTHER" id="PTHR47103:SF5">
    <property type="entry name" value="DNA-BINDING PROTEIN HEXBP-LIKE"/>
    <property type="match status" value="1"/>
</dbReference>
<protein>
    <recommendedName>
        <fullName evidence="3">CCHC-type domain-containing protein</fullName>
    </recommendedName>
</protein>
<dbReference type="STRING" id="30732.ENSOMEP00000031113"/>
<dbReference type="Proteomes" id="UP000261560">
    <property type="component" value="Unplaced"/>
</dbReference>
<dbReference type="Gene3D" id="4.10.60.10">
    <property type="entry name" value="Zinc finger, CCHC-type"/>
    <property type="match status" value="1"/>
</dbReference>
<dbReference type="InterPro" id="IPR001878">
    <property type="entry name" value="Znf_CCHC"/>
</dbReference>
<evidence type="ECO:0000256" key="2">
    <source>
        <dbReference type="SAM" id="MobiDB-lite"/>
    </source>
</evidence>
<dbReference type="Pfam" id="PF00098">
    <property type="entry name" value="zf-CCHC"/>
    <property type="match status" value="2"/>
</dbReference>
<feature type="compositionally biased region" description="Basic and acidic residues" evidence="2">
    <location>
        <begin position="371"/>
        <end position="389"/>
    </location>
</feature>